<protein>
    <submittedName>
        <fullName evidence="4">FAD-dependent monooxygenase</fullName>
    </submittedName>
</protein>
<organism evidence="4 5">
    <name type="scientific">Streptomyces catenulae</name>
    <dbReference type="NCBI Taxonomy" id="66875"/>
    <lineage>
        <taxon>Bacteria</taxon>
        <taxon>Bacillati</taxon>
        <taxon>Actinomycetota</taxon>
        <taxon>Actinomycetes</taxon>
        <taxon>Kitasatosporales</taxon>
        <taxon>Streptomycetaceae</taxon>
        <taxon>Streptomyces</taxon>
    </lineage>
</organism>
<keyword evidence="2" id="KW-0472">Membrane</keyword>
<dbReference type="EMBL" id="JBEZVI010000023">
    <property type="protein sequence ID" value="MEU3713182.1"/>
    <property type="molecule type" value="Genomic_DNA"/>
</dbReference>
<keyword evidence="2" id="KW-0812">Transmembrane</keyword>
<dbReference type="Proteomes" id="UP001550853">
    <property type="component" value="Unassembled WGS sequence"/>
</dbReference>
<dbReference type="InterPro" id="IPR002938">
    <property type="entry name" value="FAD-bd"/>
</dbReference>
<keyword evidence="4" id="KW-0560">Oxidoreductase</keyword>
<evidence type="ECO:0000256" key="1">
    <source>
        <dbReference type="SAM" id="MobiDB-lite"/>
    </source>
</evidence>
<dbReference type="Gene3D" id="3.50.50.60">
    <property type="entry name" value="FAD/NAD(P)-binding domain"/>
    <property type="match status" value="1"/>
</dbReference>
<dbReference type="PANTHER" id="PTHR43422:SF3">
    <property type="entry name" value="THIAMINE THIAZOLE SYNTHASE"/>
    <property type="match status" value="1"/>
</dbReference>
<dbReference type="RefSeq" id="WP_359041910.1">
    <property type="nucleotide sequence ID" value="NZ_JBEZVI010000023.1"/>
</dbReference>
<reference evidence="4 5" key="1">
    <citation type="submission" date="2024-06" db="EMBL/GenBank/DDBJ databases">
        <title>The Natural Products Discovery Center: Release of the First 8490 Sequenced Strains for Exploring Actinobacteria Biosynthetic Diversity.</title>
        <authorList>
            <person name="Kalkreuter E."/>
            <person name="Kautsar S.A."/>
            <person name="Yang D."/>
            <person name="Bader C.D."/>
            <person name="Teijaro C.N."/>
            <person name="Fluegel L."/>
            <person name="Davis C.M."/>
            <person name="Simpson J.R."/>
            <person name="Lauterbach L."/>
            <person name="Steele A.D."/>
            <person name="Gui C."/>
            <person name="Meng S."/>
            <person name="Li G."/>
            <person name="Viehrig K."/>
            <person name="Ye F."/>
            <person name="Su P."/>
            <person name="Kiefer A.F."/>
            <person name="Nichols A."/>
            <person name="Cepeda A.J."/>
            <person name="Yan W."/>
            <person name="Fan B."/>
            <person name="Jiang Y."/>
            <person name="Adhikari A."/>
            <person name="Zheng C.-J."/>
            <person name="Schuster L."/>
            <person name="Cowan T.M."/>
            <person name="Smanski M.J."/>
            <person name="Chevrette M.G."/>
            <person name="De Carvalho L.P.S."/>
            <person name="Shen B."/>
        </authorList>
    </citation>
    <scope>NUCLEOTIDE SEQUENCE [LARGE SCALE GENOMIC DNA]</scope>
    <source>
        <strain evidence="4 5">NPDC033039</strain>
    </source>
</reference>
<evidence type="ECO:0000256" key="2">
    <source>
        <dbReference type="SAM" id="Phobius"/>
    </source>
</evidence>
<feature type="compositionally biased region" description="Low complexity" evidence="1">
    <location>
        <begin position="462"/>
        <end position="471"/>
    </location>
</feature>
<gene>
    <name evidence="4" type="ORF">AB0E61_24195</name>
</gene>
<dbReference type="Pfam" id="PF01494">
    <property type="entry name" value="FAD_binding_3"/>
    <property type="match status" value="1"/>
</dbReference>
<dbReference type="InterPro" id="IPR036188">
    <property type="entry name" value="FAD/NAD-bd_sf"/>
</dbReference>
<keyword evidence="2" id="KW-1133">Transmembrane helix</keyword>
<name>A0ABV2Z5A6_9ACTN</name>
<feature type="compositionally biased region" description="Pro residues" evidence="1">
    <location>
        <begin position="452"/>
        <end position="461"/>
    </location>
</feature>
<comment type="caution">
    <text evidence="4">The sequence shown here is derived from an EMBL/GenBank/DDBJ whole genome shotgun (WGS) entry which is preliminary data.</text>
</comment>
<evidence type="ECO:0000313" key="4">
    <source>
        <dbReference type="EMBL" id="MEU3713182.1"/>
    </source>
</evidence>
<accession>A0ABV2Z5A6</accession>
<dbReference type="GO" id="GO:0004497">
    <property type="term" value="F:monooxygenase activity"/>
    <property type="evidence" value="ECO:0007669"/>
    <property type="project" value="UniProtKB-KW"/>
</dbReference>
<feature type="domain" description="FAD-binding" evidence="3">
    <location>
        <begin position="11"/>
        <end position="347"/>
    </location>
</feature>
<dbReference type="SUPFAM" id="SSF51905">
    <property type="entry name" value="FAD/NAD(P)-binding domain"/>
    <property type="match status" value="1"/>
</dbReference>
<feature type="region of interest" description="Disordered" evidence="1">
    <location>
        <begin position="451"/>
        <end position="471"/>
    </location>
</feature>
<keyword evidence="4" id="KW-0503">Monooxygenase</keyword>
<keyword evidence="5" id="KW-1185">Reference proteome</keyword>
<sequence length="471" mass="50449">MEQQHTGGARDAIVIGGGLAGMLAATALLGHADTVTVIERDRYPEHRGFRKGVPQSRHTHILLTGGQRALDALLPGSCTALVEAGAHRLDLPRDILTRTPTGWPRRFDEGRHHTLSVSRPLLDAVVTERARAAFADSTTHVEVREATEAVGLTGDAERVTGVRIRPRDGGAPQTRTAALVVDASGRSSRAPRWYAELGLDAPHEETVDTGLGYATRRYRPGPGGPPDTGVNIPNWPGSPRGGCYLPVEDGAWMLTLAGMHGDHPPTDPAEFLAYCATVGDPYLHSLVADAEPLTPVHGFQDTRNRRRRYERPGASPHGFLVLGDAHCTFNPVYGQGMSVAALGARALRDTLERTGGPLPDTAATVQREIAAVTDPAWITAVGADLPYLRDADEKRSVGERLTAWYLERLAARAALDPVVGAALRDVFCLTAPLPRLFGPRIAARTVLRPRRPALPAPPTVPEPVRASGARA</sequence>
<evidence type="ECO:0000313" key="5">
    <source>
        <dbReference type="Proteomes" id="UP001550853"/>
    </source>
</evidence>
<feature type="transmembrane region" description="Helical" evidence="2">
    <location>
        <begin position="12"/>
        <end position="32"/>
    </location>
</feature>
<evidence type="ECO:0000259" key="3">
    <source>
        <dbReference type="Pfam" id="PF01494"/>
    </source>
</evidence>
<dbReference type="PANTHER" id="PTHR43422">
    <property type="entry name" value="THIAMINE THIAZOLE SYNTHASE"/>
    <property type="match status" value="1"/>
</dbReference>
<proteinExistence type="predicted"/>